<protein>
    <recommendedName>
        <fullName evidence="1">Aminotransferase-like plant mobile domain-containing protein</fullName>
    </recommendedName>
</protein>
<organism evidence="2 3">
    <name type="scientific">Gossypium arboreum</name>
    <name type="common">Tree cotton</name>
    <name type="synonym">Gossypium nanking</name>
    <dbReference type="NCBI Taxonomy" id="29729"/>
    <lineage>
        <taxon>Eukaryota</taxon>
        <taxon>Viridiplantae</taxon>
        <taxon>Streptophyta</taxon>
        <taxon>Embryophyta</taxon>
        <taxon>Tracheophyta</taxon>
        <taxon>Spermatophyta</taxon>
        <taxon>Magnoliopsida</taxon>
        <taxon>eudicotyledons</taxon>
        <taxon>Gunneridae</taxon>
        <taxon>Pentapetalae</taxon>
        <taxon>rosids</taxon>
        <taxon>malvids</taxon>
        <taxon>Malvales</taxon>
        <taxon>Malvaceae</taxon>
        <taxon>Malvoideae</taxon>
        <taxon>Gossypium</taxon>
    </lineage>
</organism>
<proteinExistence type="predicted"/>
<dbReference type="PANTHER" id="PTHR46033:SF8">
    <property type="entry name" value="PROTEIN MAINTENANCE OF MERISTEMS-LIKE"/>
    <property type="match status" value="1"/>
</dbReference>
<comment type="caution">
    <text evidence="2">The sequence shown here is derived from an EMBL/GenBank/DDBJ whole genome shotgun (WGS) entry which is preliminary data.</text>
</comment>
<gene>
    <name evidence="2" type="ORF">PVK06_044118</name>
</gene>
<feature type="domain" description="Aminotransferase-like plant mobile" evidence="1">
    <location>
        <begin position="34"/>
        <end position="105"/>
    </location>
</feature>
<evidence type="ECO:0000259" key="1">
    <source>
        <dbReference type="Pfam" id="PF10536"/>
    </source>
</evidence>
<evidence type="ECO:0000313" key="2">
    <source>
        <dbReference type="EMBL" id="KAK5776159.1"/>
    </source>
</evidence>
<reference evidence="2 3" key="1">
    <citation type="submission" date="2023-03" db="EMBL/GenBank/DDBJ databases">
        <title>WGS of Gossypium arboreum.</title>
        <authorList>
            <person name="Yu D."/>
        </authorList>
    </citation>
    <scope>NUCLEOTIDE SEQUENCE [LARGE SCALE GENOMIC DNA]</scope>
    <source>
        <tissue evidence="2">Leaf</tissue>
    </source>
</reference>
<dbReference type="Pfam" id="PF10536">
    <property type="entry name" value="PMD"/>
    <property type="match status" value="1"/>
</dbReference>
<accession>A0ABR0MQA2</accession>
<dbReference type="Proteomes" id="UP001358586">
    <property type="component" value="Chromosome 12"/>
</dbReference>
<keyword evidence="3" id="KW-1185">Reference proteome</keyword>
<name>A0ABR0MQA2_GOSAR</name>
<dbReference type="PANTHER" id="PTHR46033">
    <property type="entry name" value="PROTEIN MAIN-LIKE 2"/>
    <property type="match status" value="1"/>
</dbReference>
<dbReference type="InterPro" id="IPR019557">
    <property type="entry name" value="AminoTfrase-like_pln_mobile"/>
</dbReference>
<sequence length="107" mass="12318">MLYFRNMSGPPSPLMENYLRETGFCQVTTIGRGCKLDLKLLNALIERWRLETHTFYLPCRECFIFLKDVQLQLRLSVYGYAVTGSAQFADWGAVCYELLGVIPDNIN</sequence>
<evidence type="ECO:0000313" key="3">
    <source>
        <dbReference type="Proteomes" id="UP001358586"/>
    </source>
</evidence>
<dbReference type="EMBL" id="JARKNE010000012">
    <property type="protein sequence ID" value="KAK5776159.1"/>
    <property type="molecule type" value="Genomic_DNA"/>
</dbReference>
<dbReference type="InterPro" id="IPR044824">
    <property type="entry name" value="MAIN-like"/>
</dbReference>